<dbReference type="EMBL" id="JBHUHZ010000001">
    <property type="protein sequence ID" value="MFD2162414.1"/>
    <property type="molecule type" value="Genomic_DNA"/>
</dbReference>
<name>A0ABW4ZLC2_9SPHI</name>
<dbReference type="RefSeq" id="WP_255903656.1">
    <property type="nucleotide sequence ID" value="NZ_JAFMZO010000003.1"/>
</dbReference>
<dbReference type="Proteomes" id="UP001597387">
    <property type="component" value="Unassembled WGS sequence"/>
</dbReference>
<comment type="caution">
    <text evidence="1">The sequence shown here is derived from an EMBL/GenBank/DDBJ whole genome shotgun (WGS) entry which is preliminary data.</text>
</comment>
<organism evidence="1 2">
    <name type="scientific">Paradesertivirga mongoliensis</name>
    <dbReference type="NCBI Taxonomy" id="2100740"/>
    <lineage>
        <taxon>Bacteria</taxon>
        <taxon>Pseudomonadati</taxon>
        <taxon>Bacteroidota</taxon>
        <taxon>Sphingobacteriia</taxon>
        <taxon>Sphingobacteriales</taxon>
        <taxon>Sphingobacteriaceae</taxon>
        <taxon>Paradesertivirga</taxon>
    </lineage>
</organism>
<reference evidence="2" key="1">
    <citation type="journal article" date="2019" name="Int. J. Syst. Evol. Microbiol.">
        <title>The Global Catalogue of Microorganisms (GCM) 10K type strain sequencing project: providing services to taxonomists for standard genome sequencing and annotation.</title>
        <authorList>
            <consortium name="The Broad Institute Genomics Platform"/>
            <consortium name="The Broad Institute Genome Sequencing Center for Infectious Disease"/>
            <person name="Wu L."/>
            <person name="Ma J."/>
        </authorList>
    </citation>
    <scope>NUCLEOTIDE SEQUENCE [LARGE SCALE GENOMIC DNA]</scope>
    <source>
        <strain evidence="2">KCTC 42217</strain>
    </source>
</reference>
<gene>
    <name evidence="1" type="ORF">ACFSJU_08415</name>
</gene>
<accession>A0ABW4ZLC2</accession>
<evidence type="ECO:0000313" key="2">
    <source>
        <dbReference type="Proteomes" id="UP001597387"/>
    </source>
</evidence>
<protein>
    <submittedName>
        <fullName evidence="1">Uncharacterized protein</fullName>
    </submittedName>
</protein>
<sequence length="60" mass="7072">MILKTKGIDEITLQKQAKASIKLYAKPNDDFCFIPYLDVANAQIRYLRFKLVNRQWVLID</sequence>
<evidence type="ECO:0000313" key="1">
    <source>
        <dbReference type="EMBL" id="MFD2162414.1"/>
    </source>
</evidence>
<keyword evidence="2" id="KW-1185">Reference proteome</keyword>
<proteinExistence type="predicted"/>